<evidence type="ECO:0000313" key="4">
    <source>
        <dbReference type="Proteomes" id="UP000000260"/>
    </source>
</evidence>
<gene>
    <name evidence="3" type="ordered locus">ESA_00199</name>
</gene>
<dbReference type="InterPro" id="IPR050261">
    <property type="entry name" value="FrsA_esterase"/>
</dbReference>
<feature type="domain" description="Peptidase S9 prolyl oligopeptidase catalytic" evidence="2">
    <location>
        <begin position="63"/>
        <end position="245"/>
    </location>
</feature>
<evidence type="ECO:0000259" key="2">
    <source>
        <dbReference type="Pfam" id="PF00326"/>
    </source>
</evidence>
<evidence type="ECO:0000256" key="1">
    <source>
        <dbReference type="ARBA" id="ARBA00022801"/>
    </source>
</evidence>
<dbReference type="GO" id="GO:0008236">
    <property type="term" value="F:serine-type peptidase activity"/>
    <property type="evidence" value="ECO:0007669"/>
    <property type="project" value="InterPro"/>
</dbReference>
<dbReference type="Gene3D" id="3.40.50.1820">
    <property type="entry name" value="alpha/beta hydrolase"/>
    <property type="match status" value="1"/>
</dbReference>
<dbReference type="EMBL" id="CP000783">
    <property type="protein sequence ID" value="ABU75500.1"/>
    <property type="molecule type" value="Genomic_DNA"/>
</dbReference>
<dbReference type="GO" id="GO:0006508">
    <property type="term" value="P:proteolysis"/>
    <property type="evidence" value="ECO:0007669"/>
    <property type="project" value="InterPro"/>
</dbReference>
<dbReference type="Proteomes" id="UP000000260">
    <property type="component" value="Chromosome"/>
</dbReference>
<reference evidence="3 4" key="1">
    <citation type="journal article" date="2010" name="PLoS ONE">
        <title>Genome sequence of Cronobacter sakazakii BAA-894 and comparative genomic hybridization analysis with other Cronobacter species.</title>
        <authorList>
            <person name="Kucerova E."/>
            <person name="Clifton S.W."/>
            <person name="Xia X.Q."/>
            <person name="Long F."/>
            <person name="Porwollik S."/>
            <person name="Fulton L."/>
            <person name="Fronick C."/>
            <person name="Minx P."/>
            <person name="Kyung K."/>
            <person name="Warren W."/>
            <person name="Fulton R."/>
            <person name="Feng D."/>
            <person name="Wollam A."/>
            <person name="Shah N."/>
            <person name="Bhonagiri V."/>
            <person name="Nash W.E."/>
            <person name="Hallsworth-Pepin K."/>
            <person name="Wilson R.K."/>
            <person name="McClelland M."/>
            <person name="Forsythe S.J."/>
        </authorList>
    </citation>
    <scope>NUCLEOTIDE SEQUENCE [LARGE SCALE GENOMIC DNA]</scope>
    <source>
        <strain evidence="3 4">ATCC BAA-894</strain>
    </source>
</reference>
<proteinExistence type="predicted"/>
<dbReference type="AlphaFoldDB" id="A7MM75"/>
<dbReference type="InterPro" id="IPR029058">
    <property type="entry name" value="AB_hydrolase_fold"/>
</dbReference>
<evidence type="ECO:0000313" key="3">
    <source>
        <dbReference type="EMBL" id="ABU75500.1"/>
    </source>
</evidence>
<accession>A7MM75</accession>
<dbReference type="Pfam" id="PF00326">
    <property type="entry name" value="Peptidase_S9"/>
    <property type="match status" value="1"/>
</dbReference>
<keyword evidence="1" id="KW-0378">Hydrolase</keyword>
<dbReference type="PANTHER" id="PTHR22946:SF9">
    <property type="entry name" value="POLYKETIDE TRANSFERASE AF380"/>
    <property type="match status" value="1"/>
</dbReference>
<protein>
    <recommendedName>
        <fullName evidence="2">Peptidase S9 prolyl oligopeptidase catalytic domain-containing protein</fullName>
    </recommendedName>
</protein>
<organism evidence="3 4">
    <name type="scientific">Cronobacter sakazakii (strain ATCC BAA-894)</name>
    <name type="common">Enterobacter sakazakii</name>
    <dbReference type="NCBI Taxonomy" id="290339"/>
    <lineage>
        <taxon>Bacteria</taxon>
        <taxon>Pseudomonadati</taxon>
        <taxon>Pseudomonadota</taxon>
        <taxon>Gammaproteobacteria</taxon>
        <taxon>Enterobacterales</taxon>
        <taxon>Enterobacteriaceae</taxon>
        <taxon>Cronobacter</taxon>
    </lineage>
</organism>
<sequence>MASVPKDVLQEISMIEISTRRFAGIEALHAVPAGEHDKPLPTVMFYHGFTSSKTVYSYFAVALAQAGFRVIMPDAPDHGARFSGDASRRMTQFWQILHATLTEYPALRDAVLNEGLVADGRLAVGGASMGGMTALGIMSHHPEVKCVASLMGSGWFSSLSQTLFPPQAADADAVRAALAPWEASARLPSLSDRPLFLWHGEEDDVVPAAQSLRLADALRERALDNNLTCQWQPGVKHRITPEALDATVAFFRRSL</sequence>
<name>A7MM75_CROS8</name>
<dbReference type="PANTHER" id="PTHR22946">
    <property type="entry name" value="DIENELACTONE HYDROLASE DOMAIN-CONTAINING PROTEIN-RELATED"/>
    <property type="match status" value="1"/>
</dbReference>
<dbReference type="HOGENOM" id="CLU_094948_1_0_6"/>
<dbReference type="NCBIfam" id="NF007857">
    <property type="entry name" value="PRK10566.1"/>
    <property type="match status" value="1"/>
</dbReference>
<keyword evidence="4" id="KW-1185">Reference proteome</keyword>
<dbReference type="GO" id="GO:0052689">
    <property type="term" value="F:carboxylic ester hydrolase activity"/>
    <property type="evidence" value="ECO:0007669"/>
    <property type="project" value="UniProtKB-ARBA"/>
</dbReference>
<dbReference type="InterPro" id="IPR001375">
    <property type="entry name" value="Peptidase_S9_cat"/>
</dbReference>
<dbReference type="KEGG" id="esa:ESA_00199"/>
<dbReference type="SUPFAM" id="SSF53474">
    <property type="entry name" value="alpha/beta-Hydrolases"/>
    <property type="match status" value="1"/>
</dbReference>